<dbReference type="EMBL" id="CP021109">
    <property type="protein sequence ID" value="ARP85984.1"/>
    <property type="molecule type" value="Genomic_DNA"/>
</dbReference>
<keyword evidence="1" id="KW-1133">Transmembrane helix</keyword>
<name>A0A1W6YYG0_9BORD</name>
<proteinExistence type="predicted"/>
<keyword evidence="1" id="KW-0812">Transmembrane</keyword>
<sequence length="134" mass="13632">MNFAADQQFPTKWPFPPAPPARRGLKRLLSPAVQWFRGAPIGLPNHPGNLVDRAGFAHGALPAAAAPASDGTAIPLSAFPAGSAVASAPAAAPVSGVLASQAMTVRQMVVDVLLVAMWGAMIPALMWLGAAAGF</sequence>
<accession>A0A1W6YYG0</accession>
<dbReference type="RefSeq" id="WP_086071924.1">
    <property type="nucleotide sequence ID" value="NZ_CP021109.1"/>
</dbReference>
<reference evidence="2 3" key="1">
    <citation type="submission" date="2017-05" db="EMBL/GenBank/DDBJ databases">
        <title>Complete and WGS of Bordetella genogroups.</title>
        <authorList>
            <person name="Spilker T."/>
            <person name="LiPuma J."/>
        </authorList>
    </citation>
    <scope>NUCLEOTIDE SEQUENCE [LARGE SCALE GENOMIC DNA]</scope>
    <source>
        <strain evidence="2 3">AU17164</strain>
    </source>
</reference>
<keyword evidence="1" id="KW-0472">Membrane</keyword>
<keyword evidence="3" id="KW-1185">Reference proteome</keyword>
<gene>
    <name evidence="2" type="ORF">CAL13_07020</name>
</gene>
<evidence type="ECO:0000313" key="2">
    <source>
        <dbReference type="EMBL" id="ARP85984.1"/>
    </source>
</evidence>
<feature type="transmembrane region" description="Helical" evidence="1">
    <location>
        <begin position="108"/>
        <end position="130"/>
    </location>
</feature>
<dbReference type="AlphaFoldDB" id="A0A1W6YYG0"/>
<dbReference type="Proteomes" id="UP000194139">
    <property type="component" value="Chromosome"/>
</dbReference>
<organism evidence="2 3">
    <name type="scientific">Bordetella genomosp. 9</name>
    <dbReference type="NCBI Taxonomy" id="1416803"/>
    <lineage>
        <taxon>Bacteria</taxon>
        <taxon>Pseudomonadati</taxon>
        <taxon>Pseudomonadota</taxon>
        <taxon>Betaproteobacteria</taxon>
        <taxon>Burkholderiales</taxon>
        <taxon>Alcaligenaceae</taxon>
        <taxon>Bordetella</taxon>
    </lineage>
</organism>
<evidence type="ECO:0000313" key="3">
    <source>
        <dbReference type="Proteomes" id="UP000194139"/>
    </source>
</evidence>
<evidence type="ECO:0000256" key="1">
    <source>
        <dbReference type="SAM" id="Phobius"/>
    </source>
</evidence>
<protein>
    <submittedName>
        <fullName evidence="2">Uncharacterized protein</fullName>
    </submittedName>
</protein>